<dbReference type="InterPro" id="IPR001602">
    <property type="entry name" value="UPF0047_YjbQ-like"/>
</dbReference>
<gene>
    <name evidence="2" type="ORF">CHK_2981</name>
</gene>
<dbReference type="Pfam" id="PF01894">
    <property type="entry name" value="YjbQ"/>
    <property type="match status" value="1"/>
</dbReference>
<proteinExistence type="inferred from homology"/>
<dbReference type="RefSeq" id="WP_046444755.1">
    <property type="nucleotide sequence ID" value="NZ_LAYJ01000133.1"/>
</dbReference>
<reference evidence="2 3" key="1">
    <citation type="submission" date="2015-04" db="EMBL/GenBank/DDBJ databases">
        <title>Draft genome sequence of bacteremic isolate Catabacter hongkongensis type strain HKU16T.</title>
        <authorList>
            <person name="Lau S.K."/>
            <person name="Teng J.L."/>
            <person name="Huang Y."/>
            <person name="Curreem S.O."/>
            <person name="Tsui S.K."/>
            <person name="Woo P.C."/>
        </authorList>
    </citation>
    <scope>NUCLEOTIDE SEQUENCE [LARGE SCALE GENOMIC DNA]</scope>
    <source>
        <strain evidence="2 3">HKU16</strain>
    </source>
</reference>
<organism evidence="2 3">
    <name type="scientific">Christensenella hongkongensis</name>
    <dbReference type="NCBI Taxonomy" id="270498"/>
    <lineage>
        <taxon>Bacteria</taxon>
        <taxon>Bacillati</taxon>
        <taxon>Bacillota</taxon>
        <taxon>Clostridia</taxon>
        <taxon>Christensenellales</taxon>
        <taxon>Christensenellaceae</taxon>
        <taxon>Christensenella</taxon>
    </lineage>
</organism>
<dbReference type="SUPFAM" id="SSF111038">
    <property type="entry name" value="YjbQ-like"/>
    <property type="match status" value="1"/>
</dbReference>
<evidence type="ECO:0000256" key="1">
    <source>
        <dbReference type="ARBA" id="ARBA00005534"/>
    </source>
</evidence>
<dbReference type="Proteomes" id="UP000034076">
    <property type="component" value="Unassembled WGS sequence"/>
</dbReference>
<accession>A0A0M2NAX6</accession>
<comment type="similarity">
    <text evidence="1">Belongs to the UPF0047 family.</text>
</comment>
<evidence type="ECO:0000313" key="2">
    <source>
        <dbReference type="EMBL" id="KKI49403.1"/>
    </source>
</evidence>
<evidence type="ECO:0000313" key="3">
    <source>
        <dbReference type="Proteomes" id="UP000034076"/>
    </source>
</evidence>
<sequence>MKTYRETIDVQSNGLNPTFHDITAEVKKIFENSGIQNGICVVYSHHTTCSVMTQECSHDKTYFGHEFLQQDLCNIMEKLIPTCRYEGQYMHPGPKHIEFAMGLGTEEGEWTSLNTEAHLRSVFFGRSETIVACDGELDLGDFGYVYFIDWDQVRARKRTVDVQIIGE</sequence>
<comment type="caution">
    <text evidence="2">The sequence shown here is derived from an EMBL/GenBank/DDBJ whole genome shotgun (WGS) entry which is preliminary data.</text>
</comment>
<dbReference type="AlphaFoldDB" id="A0A0M2NAX6"/>
<dbReference type="InterPro" id="IPR035917">
    <property type="entry name" value="YjbQ-like_sf"/>
</dbReference>
<dbReference type="OrthoDB" id="9801725at2"/>
<dbReference type="EMBL" id="LAYJ01000133">
    <property type="protein sequence ID" value="KKI49403.1"/>
    <property type="molecule type" value="Genomic_DNA"/>
</dbReference>
<dbReference type="PANTHER" id="PTHR30615">
    <property type="entry name" value="UNCHARACTERIZED PROTEIN YJBQ-RELATED"/>
    <property type="match status" value="1"/>
</dbReference>
<dbReference type="Gene3D" id="2.60.120.460">
    <property type="entry name" value="YjbQ-like"/>
    <property type="match status" value="1"/>
</dbReference>
<dbReference type="STRING" id="270498.CHK_2981"/>
<keyword evidence="3" id="KW-1185">Reference proteome</keyword>
<name>A0A0M2NAX6_9FIRM</name>
<dbReference type="PANTHER" id="PTHR30615:SF8">
    <property type="entry name" value="UPF0047 PROTEIN C4A8.02C"/>
    <property type="match status" value="1"/>
</dbReference>
<protein>
    <submittedName>
        <fullName evidence="2">UPF0047 protein Bsu YugU</fullName>
    </submittedName>
</protein>